<dbReference type="Proteomes" id="UP000094336">
    <property type="component" value="Unassembled WGS sequence"/>
</dbReference>
<dbReference type="Gene3D" id="3.60.10.10">
    <property type="entry name" value="Endonuclease/exonuclease/phosphatase"/>
    <property type="match status" value="1"/>
</dbReference>
<dbReference type="GeneID" id="30149879"/>
<keyword evidence="7" id="KW-0378">Hydrolase</keyword>
<dbReference type="SUPFAM" id="SSF56219">
    <property type="entry name" value="DNase I-like"/>
    <property type="match status" value="1"/>
</dbReference>
<dbReference type="InterPro" id="IPR002013">
    <property type="entry name" value="SAC_dom"/>
</dbReference>
<dbReference type="GO" id="GO:0015031">
    <property type="term" value="P:protein transport"/>
    <property type="evidence" value="ECO:0007669"/>
    <property type="project" value="UniProtKB-KW"/>
</dbReference>
<gene>
    <name evidence="10" type="ORF">BABINDRAFT_41525</name>
</gene>
<reference evidence="11" key="1">
    <citation type="submission" date="2016-05" db="EMBL/GenBank/DDBJ databases">
        <title>Comparative genomics of biotechnologically important yeasts.</title>
        <authorList>
            <consortium name="DOE Joint Genome Institute"/>
            <person name="Riley R."/>
            <person name="Haridas S."/>
            <person name="Wolfe K.H."/>
            <person name="Lopes M.R."/>
            <person name="Hittinger C.T."/>
            <person name="Goker M."/>
            <person name="Salamov A."/>
            <person name="Wisecaver J."/>
            <person name="Long T.M."/>
            <person name="Aerts A.L."/>
            <person name="Barry K."/>
            <person name="Choi C."/>
            <person name="Clum A."/>
            <person name="Coughlan A.Y."/>
            <person name="Deshpande S."/>
            <person name="Douglass A.P."/>
            <person name="Hanson S.J."/>
            <person name="Klenk H.-P."/>
            <person name="Labutti K."/>
            <person name="Lapidus A."/>
            <person name="Lindquist E."/>
            <person name="Lipzen A."/>
            <person name="Meier-Kolthoff J.P."/>
            <person name="Ohm R.A."/>
            <person name="Otillar R.P."/>
            <person name="Pangilinan J."/>
            <person name="Peng Y."/>
            <person name="Rokas A."/>
            <person name="Rosa C.A."/>
            <person name="Scheuner C."/>
            <person name="Sibirny A.A."/>
            <person name="Slot J.C."/>
            <person name="Stielow J.B."/>
            <person name="Sun H."/>
            <person name="Kurtzman C.P."/>
            <person name="Blackwell M."/>
            <person name="Grigoriev I.V."/>
            <person name="Jeffries T.W."/>
        </authorList>
    </citation>
    <scope>NUCLEOTIDE SEQUENCE [LARGE SCALE GENOMIC DNA]</scope>
    <source>
        <strain evidence="11">NRRL Y-12698</strain>
    </source>
</reference>
<evidence type="ECO:0000256" key="3">
    <source>
        <dbReference type="ARBA" id="ARBA00009678"/>
    </source>
</evidence>
<dbReference type="SMART" id="SM00128">
    <property type="entry name" value="IPPc"/>
    <property type="match status" value="1"/>
</dbReference>
<keyword evidence="11" id="KW-1185">Reference proteome</keyword>
<evidence type="ECO:0000256" key="7">
    <source>
        <dbReference type="ARBA" id="ARBA00022801"/>
    </source>
</evidence>
<evidence type="ECO:0000313" key="10">
    <source>
        <dbReference type="EMBL" id="ODQ77548.1"/>
    </source>
</evidence>
<proteinExistence type="inferred from homology"/>
<dbReference type="EMBL" id="KV454440">
    <property type="protein sequence ID" value="ODQ77548.1"/>
    <property type="molecule type" value="Genomic_DNA"/>
</dbReference>
<dbReference type="FunFam" id="3.60.10.10:FF:000029">
    <property type="entry name" value="Inositol polyphosphate 5-phosphatase"/>
    <property type="match status" value="1"/>
</dbReference>
<dbReference type="GO" id="GO:0005737">
    <property type="term" value="C:cytoplasm"/>
    <property type="evidence" value="ECO:0007669"/>
    <property type="project" value="UniProtKB-SubCell"/>
</dbReference>
<evidence type="ECO:0000256" key="4">
    <source>
        <dbReference type="ARBA" id="ARBA00013044"/>
    </source>
</evidence>
<dbReference type="GO" id="GO:0046856">
    <property type="term" value="P:phosphatidylinositol dephosphorylation"/>
    <property type="evidence" value="ECO:0007669"/>
    <property type="project" value="EnsemblFungi"/>
</dbReference>
<dbReference type="InterPro" id="IPR000300">
    <property type="entry name" value="IPPc"/>
</dbReference>
<comment type="similarity">
    <text evidence="3">In the central section; belongs to the inositol 1,4,5-trisphosphate 5-phosphatase family.</text>
</comment>
<name>A0A1E3QIW1_9ASCO</name>
<keyword evidence="8" id="KW-0653">Protein transport</keyword>
<evidence type="ECO:0000259" key="9">
    <source>
        <dbReference type="PROSITE" id="PS50275"/>
    </source>
</evidence>
<evidence type="ECO:0000313" key="11">
    <source>
        <dbReference type="Proteomes" id="UP000094336"/>
    </source>
</evidence>
<dbReference type="GO" id="GO:0043813">
    <property type="term" value="F:phosphatidylinositol-3,5-bisphosphate 5-phosphatase activity"/>
    <property type="evidence" value="ECO:0007669"/>
    <property type="project" value="TreeGrafter"/>
</dbReference>
<dbReference type="Pfam" id="PF22669">
    <property type="entry name" value="Exo_endo_phos2"/>
    <property type="match status" value="1"/>
</dbReference>
<feature type="domain" description="SAC" evidence="9">
    <location>
        <begin position="150"/>
        <end position="500"/>
    </location>
</feature>
<evidence type="ECO:0000256" key="8">
    <source>
        <dbReference type="ARBA" id="ARBA00022927"/>
    </source>
</evidence>
<dbReference type="AlphaFoldDB" id="A0A1E3QIW1"/>
<keyword evidence="5" id="KW-0813">Transport</keyword>
<accession>A0A1E3QIW1</accession>
<dbReference type="Pfam" id="PF02383">
    <property type="entry name" value="Syja_N"/>
    <property type="match status" value="1"/>
</dbReference>
<sequence length="1012" mass="113653">MKLYLKEKPRTLALVANDYALIFVCPPPPPLTSREKHKLAKTFSKPKPRCLIEFVPVSSLPLQDFKDITGARSGATSITGFLGLLPLKNHIFLGFVTKKAHAGSINPTQTINVINEVEFLCLDSSQWDHISQYPKDANAPDTSHYPCQAVTKLLSSGSFYYSLQFDITSNYQERGMNTEFKIIADGNDYFRRFMWNRFMVDQLISYRSRLSSTEREIFDASGFLVIITRGFVQTASISDVGNSAGLLTLISKQSCMKQGALYGPHGMDEMGNCAGFVETEVIYHLKEHCFSYVVVQGDYPLIHELASPKTVMGSGGATFPRPPEVVQHAFNSHLDLLQSQYGEIHVLNVSGTSKKTVQQDLSAQYRRSALAFKRTSPIPVSYTDLDLLRRLISKCTSSMLEKRIVDQFDKSIVDFGAFFYDATKEAYIGKQLGVFRINCHDSEKVHLVEHAIAKTVFELALRDLSINVSYSPGSLASSVWRVLEKIWASNAAELYRISTNYMVPSSDGRSAKGAAPQAHKAGIVGTMAKKYLLNPVTDHSLKTRHYFVVEKLLGRLNDQYEVTLHDPIHDYVTSELEKREKLFISRKEIGVFVGSFNVNAAQPEENLSGWLFPESSGFDSGKFDTAADIYALGFQEIVELKPGKMLNTDASNRNFWKKKIQTTLNSQFRDGKKYVLLWDGQLGGILLLLFVKSTRIDRITNIEGRVRKTGFGGMSANKGGVGVSFKFSGTNFCFISSHLAAGLNNVEERHVDYKSLARGLKFSRNKRIKDHDVVMWFGDLNYRILLGSEEVKPMVKQARYGELFEHDQLGLQMTAGESFPYFNEAEIKFAPTYKFDKGTGNYDTSEKGRVPAWCDRIVTLTRNGNELQQLSYNSVPEICFSDHKPIYGGFKAQVKVIDHTVKQELAKQLYEQRRLEVAKTTLDALYFNKQLNELTTLPVSGLPPPSSDSRKWWLEGGMFAKVCLVDGPTDDLVLNPELSINPFDVEGGAEQPPVFISRNEWKEAYVEKGVCL</sequence>
<dbReference type="PANTHER" id="PTHR11200:SF269">
    <property type="entry name" value="PHOSPHATIDYLINOSITOL 4,5-BISPHOSPHATE 5-PHOSPHATASE INP51"/>
    <property type="match status" value="1"/>
</dbReference>
<dbReference type="OrthoDB" id="405996at2759"/>
<dbReference type="GO" id="GO:0004439">
    <property type="term" value="F:phosphatidylinositol-4,5-bisphosphate 5-phosphatase activity"/>
    <property type="evidence" value="ECO:0007669"/>
    <property type="project" value="UniProtKB-EC"/>
</dbReference>
<dbReference type="EC" id="3.1.3.36" evidence="4"/>
<dbReference type="STRING" id="984486.A0A1E3QIW1"/>
<dbReference type="InterPro" id="IPR036691">
    <property type="entry name" value="Endo/exonu/phosph_ase_sf"/>
</dbReference>
<evidence type="ECO:0000256" key="5">
    <source>
        <dbReference type="ARBA" id="ARBA00022448"/>
    </source>
</evidence>
<protein>
    <recommendedName>
        <fullName evidence="4">phosphoinositide 5-phosphatase</fullName>
        <ecNumber evidence="4">3.1.3.36</ecNumber>
    </recommendedName>
</protein>
<comment type="similarity">
    <text evidence="2">Belongs to the synaptojanin family.</text>
</comment>
<organism evidence="10 11">
    <name type="scientific">Babjeviella inositovora NRRL Y-12698</name>
    <dbReference type="NCBI Taxonomy" id="984486"/>
    <lineage>
        <taxon>Eukaryota</taxon>
        <taxon>Fungi</taxon>
        <taxon>Dikarya</taxon>
        <taxon>Ascomycota</taxon>
        <taxon>Saccharomycotina</taxon>
        <taxon>Pichiomycetes</taxon>
        <taxon>Serinales incertae sedis</taxon>
        <taxon>Babjeviella</taxon>
    </lineage>
</organism>
<comment type="subcellular location">
    <subcellularLocation>
        <location evidence="1">Cytoplasm</location>
    </subcellularLocation>
</comment>
<dbReference type="PROSITE" id="PS50275">
    <property type="entry name" value="SAC"/>
    <property type="match status" value="1"/>
</dbReference>
<evidence type="ECO:0000256" key="6">
    <source>
        <dbReference type="ARBA" id="ARBA00022490"/>
    </source>
</evidence>
<dbReference type="RefSeq" id="XP_018982876.1">
    <property type="nucleotide sequence ID" value="XM_019132026.1"/>
</dbReference>
<dbReference type="GO" id="GO:0016020">
    <property type="term" value="C:membrane"/>
    <property type="evidence" value="ECO:0007669"/>
    <property type="project" value="EnsemblFungi"/>
</dbReference>
<keyword evidence="6" id="KW-0963">Cytoplasm</keyword>
<evidence type="ECO:0000256" key="1">
    <source>
        <dbReference type="ARBA" id="ARBA00004496"/>
    </source>
</evidence>
<dbReference type="InterPro" id="IPR046985">
    <property type="entry name" value="IP5"/>
</dbReference>
<evidence type="ECO:0000256" key="2">
    <source>
        <dbReference type="ARBA" id="ARBA00008943"/>
    </source>
</evidence>
<dbReference type="PANTHER" id="PTHR11200">
    <property type="entry name" value="INOSITOL 5-PHOSPHATASE"/>
    <property type="match status" value="1"/>
</dbReference>